<reference evidence="8 9" key="1">
    <citation type="submission" date="2024-06" db="EMBL/GenBank/DDBJ databases">
        <title>Complete genome of Phlyctema vagabunda strain 19-DSS-EL-015.</title>
        <authorList>
            <person name="Fiorenzani C."/>
        </authorList>
    </citation>
    <scope>NUCLEOTIDE SEQUENCE [LARGE SCALE GENOMIC DNA]</scope>
    <source>
        <strain evidence="8 9">19-DSS-EL-015</strain>
    </source>
</reference>
<dbReference type="InterPro" id="IPR008547">
    <property type="entry name" value="DUF829_TMEM53"/>
</dbReference>
<evidence type="ECO:0000256" key="1">
    <source>
        <dbReference type="ARBA" id="ARBA00007387"/>
    </source>
</evidence>
<protein>
    <recommendedName>
        <fullName evidence="10">Indole-diterpene biosynthesis protein PaxU</fullName>
    </recommendedName>
</protein>
<keyword evidence="9" id="KW-1185">Reference proteome</keyword>
<dbReference type="InterPro" id="IPR029058">
    <property type="entry name" value="AB_hydrolase_fold"/>
</dbReference>
<evidence type="ECO:0000256" key="4">
    <source>
        <dbReference type="ARBA" id="ARBA00023136"/>
    </source>
</evidence>
<sequence>MASVYGSTFAQLTPTVFYHEPLAPTTASSSDPDLILLAPWLNALPRHIAKYTTGYQALYPRSRILMITTSTVHMTVSSTASRQKRVQPILDLLCDLAPDSRVLVHFFSNGGADPIALLAHQYQLKTGSPLPAHKIVLDSTPGRATYSLSVRALSVALPKNFVGWLLGAFLIRVFLCYFFAADFVLQRENAIETIRKTLNKNELIPTSAERLYIYSKLDPIVDWHDVEEHIADAKAKGYVVAAERYEDSGHAGHLMKDEKRYWSAVRRTWEGK</sequence>
<comment type="similarity">
    <text evidence="1">Belongs to the TMEM53 family.</text>
</comment>
<evidence type="ECO:0000256" key="3">
    <source>
        <dbReference type="ARBA" id="ARBA00022989"/>
    </source>
</evidence>
<evidence type="ECO:0000256" key="2">
    <source>
        <dbReference type="ARBA" id="ARBA00022692"/>
    </source>
</evidence>
<dbReference type="SUPFAM" id="SSF53474">
    <property type="entry name" value="alpha/beta-Hydrolases"/>
    <property type="match status" value="1"/>
</dbReference>
<evidence type="ECO:0000256" key="7">
    <source>
        <dbReference type="SAM" id="Phobius"/>
    </source>
</evidence>
<evidence type="ECO:0000256" key="5">
    <source>
        <dbReference type="ARBA" id="ARBA00023242"/>
    </source>
</evidence>
<feature type="transmembrane region" description="Helical" evidence="7">
    <location>
        <begin position="161"/>
        <end position="185"/>
    </location>
</feature>
<dbReference type="PANTHER" id="PTHR12265:SF30">
    <property type="entry name" value="TRANSMEMBRANE PROTEIN 53"/>
    <property type="match status" value="1"/>
</dbReference>
<keyword evidence="2 7" id="KW-0812">Transmembrane</keyword>
<keyword evidence="3 7" id="KW-1133">Transmembrane helix</keyword>
<accession>A0ABR4P8I5</accession>
<evidence type="ECO:0000313" key="8">
    <source>
        <dbReference type="EMBL" id="KAL3419594.1"/>
    </source>
</evidence>
<organism evidence="8 9">
    <name type="scientific">Phlyctema vagabunda</name>
    <dbReference type="NCBI Taxonomy" id="108571"/>
    <lineage>
        <taxon>Eukaryota</taxon>
        <taxon>Fungi</taxon>
        <taxon>Dikarya</taxon>
        <taxon>Ascomycota</taxon>
        <taxon>Pezizomycotina</taxon>
        <taxon>Leotiomycetes</taxon>
        <taxon>Helotiales</taxon>
        <taxon>Dermateaceae</taxon>
        <taxon>Phlyctema</taxon>
    </lineage>
</organism>
<dbReference type="EMBL" id="JBFCZG010000007">
    <property type="protein sequence ID" value="KAL3419594.1"/>
    <property type="molecule type" value="Genomic_DNA"/>
</dbReference>
<evidence type="ECO:0000256" key="6">
    <source>
        <dbReference type="ARBA" id="ARBA00034303"/>
    </source>
</evidence>
<keyword evidence="5" id="KW-0539">Nucleus</keyword>
<comment type="caution">
    <text evidence="8">The sequence shown here is derived from an EMBL/GenBank/DDBJ whole genome shotgun (WGS) entry which is preliminary data.</text>
</comment>
<keyword evidence="4 7" id="KW-0472">Membrane</keyword>
<dbReference type="Proteomes" id="UP001629113">
    <property type="component" value="Unassembled WGS sequence"/>
</dbReference>
<dbReference type="Pfam" id="PF05705">
    <property type="entry name" value="DUF829"/>
    <property type="match status" value="1"/>
</dbReference>
<proteinExistence type="inferred from homology"/>
<evidence type="ECO:0000313" key="9">
    <source>
        <dbReference type="Proteomes" id="UP001629113"/>
    </source>
</evidence>
<comment type="subcellular location">
    <subcellularLocation>
        <location evidence="6">Nucleus outer membrane</location>
        <topology evidence="6">Single-pass membrane protein</topology>
    </subcellularLocation>
</comment>
<evidence type="ECO:0008006" key="10">
    <source>
        <dbReference type="Google" id="ProtNLM"/>
    </source>
</evidence>
<name>A0ABR4P8I5_9HELO</name>
<gene>
    <name evidence="8" type="ORF">PVAG01_08092</name>
</gene>
<dbReference type="PANTHER" id="PTHR12265">
    <property type="entry name" value="TRANSMEMBRANE PROTEIN 53"/>
    <property type="match status" value="1"/>
</dbReference>